<dbReference type="PANTHER" id="PTHR10285">
    <property type="entry name" value="URIDINE KINASE"/>
    <property type="match status" value="1"/>
</dbReference>
<accession>A0A1S2VR17</accession>
<dbReference type="Proteomes" id="UP000181790">
    <property type="component" value="Unassembled WGS sequence"/>
</dbReference>
<name>A0A1S2VR17_9BACT</name>
<comment type="caution">
    <text evidence="2">The sequence shown here is derived from an EMBL/GenBank/DDBJ whole genome shotgun (WGS) entry which is preliminary data.</text>
</comment>
<dbReference type="SUPFAM" id="SSF52540">
    <property type="entry name" value="P-loop containing nucleoside triphosphate hydrolases"/>
    <property type="match status" value="1"/>
</dbReference>
<dbReference type="OrthoDB" id="9777642at2"/>
<dbReference type="AlphaFoldDB" id="A0A1S2VR17"/>
<evidence type="ECO:0000313" key="2">
    <source>
        <dbReference type="EMBL" id="OIN61211.1"/>
    </source>
</evidence>
<protein>
    <submittedName>
        <fullName evidence="2">Uridine kinase</fullName>
    </submittedName>
</protein>
<proteinExistence type="predicted"/>
<keyword evidence="2" id="KW-0418">Kinase</keyword>
<evidence type="ECO:0000313" key="3">
    <source>
        <dbReference type="Proteomes" id="UP000181790"/>
    </source>
</evidence>
<organism evidence="2 3">
    <name type="scientific">Arsenicibacter rosenii</name>
    <dbReference type="NCBI Taxonomy" id="1750698"/>
    <lineage>
        <taxon>Bacteria</taxon>
        <taxon>Pseudomonadati</taxon>
        <taxon>Bacteroidota</taxon>
        <taxon>Cytophagia</taxon>
        <taxon>Cytophagales</taxon>
        <taxon>Spirosomataceae</taxon>
        <taxon>Arsenicibacter</taxon>
    </lineage>
</organism>
<dbReference type="RefSeq" id="WP_071501713.1">
    <property type="nucleotide sequence ID" value="NZ_MORL01000001.1"/>
</dbReference>
<dbReference type="PRINTS" id="PR00988">
    <property type="entry name" value="URIDINKINASE"/>
</dbReference>
<keyword evidence="3" id="KW-1185">Reference proteome</keyword>
<dbReference type="InterPro" id="IPR027417">
    <property type="entry name" value="P-loop_NTPase"/>
</dbReference>
<dbReference type="EMBL" id="MORL01000001">
    <property type="protein sequence ID" value="OIN61211.1"/>
    <property type="molecule type" value="Genomic_DNA"/>
</dbReference>
<dbReference type="Gene3D" id="3.40.50.300">
    <property type="entry name" value="P-loop containing nucleotide triphosphate hydrolases"/>
    <property type="match status" value="1"/>
</dbReference>
<dbReference type="GO" id="GO:0005524">
    <property type="term" value="F:ATP binding"/>
    <property type="evidence" value="ECO:0007669"/>
    <property type="project" value="InterPro"/>
</dbReference>
<dbReference type="Pfam" id="PF00485">
    <property type="entry name" value="PRK"/>
    <property type="match status" value="1"/>
</dbReference>
<reference evidence="2 3" key="1">
    <citation type="submission" date="2016-10" db="EMBL/GenBank/DDBJ databases">
        <title>Arsenicibacter rosenii gen. nov., sp. nov., an efficient arsenic-methylating bacterium isolated from an arsenic-contaminated paddy soil.</title>
        <authorList>
            <person name="Huang K."/>
        </authorList>
    </citation>
    <scope>NUCLEOTIDE SEQUENCE [LARGE SCALE GENOMIC DNA]</scope>
    <source>
        <strain evidence="2 3">SM-1</strain>
    </source>
</reference>
<dbReference type="InterPro" id="IPR006083">
    <property type="entry name" value="PRK/URK"/>
</dbReference>
<feature type="domain" description="Phosphoribulokinase/uridine kinase" evidence="1">
    <location>
        <begin position="5"/>
        <end position="182"/>
    </location>
</feature>
<evidence type="ECO:0000259" key="1">
    <source>
        <dbReference type="Pfam" id="PF00485"/>
    </source>
</evidence>
<keyword evidence="2" id="KW-0808">Transferase</keyword>
<sequence length="201" mass="23613">MKPILIGLIGGSASGKTSFLRDLAKEFNSNELCIISQDNYYIHRDFITKDQNGIHNFDLPSSFNLELYISHLKELKQGNTVHKDEYTFYNSAPKTLAFVPTPLIIIEGIFTFLPKEAFDLFDYKIFIDVQHNLMLNRRIKRDFEERGFDLEDVTYRWENHVFPAYEQYILPFRDMVDIIIPNNEHYANGLKILTSFFKTLL</sequence>
<gene>
    <name evidence="2" type="ORF">BLX24_03885</name>
</gene>
<dbReference type="GO" id="GO:0016301">
    <property type="term" value="F:kinase activity"/>
    <property type="evidence" value="ECO:0007669"/>
    <property type="project" value="UniProtKB-KW"/>
</dbReference>